<dbReference type="GO" id="GO:0016788">
    <property type="term" value="F:hydrolase activity, acting on ester bonds"/>
    <property type="evidence" value="ECO:0007669"/>
    <property type="project" value="InterPro"/>
</dbReference>
<sequence>MSSIPYDLTKIAGFVFDMDGVISCSVVPMTAEGEAQRTLNIKDGYALQYAAKQGYVLAIISGGESPAMRERARYLGIPYVYMRVRSKLNCLKDLLDATGLNPEQLIYVGDDIPDLEIMQAVGLPVAPQDAVPEVKAVAGYISRYAGGQGVVRDVIEQTLKAQGRWANGEGWGW</sequence>
<feature type="binding site" evidence="7">
    <location>
        <position position="110"/>
    </location>
    <ligand>
        <name>Mg(2+)</name>
        <dbReference type="ChEBI" id="CHEBI:18420"/>
    </ligand>
</feature>
<evidence type="ECO:0000256" key="2">
    <source>
        <dbReference type="ARBA" id="ARBA00005893"/>
    </source>
</evidence>
<evidence type="ECO:0000313" key="9">
    <source>
        <dbReference type="Proteomes" id="UP000030136"/>
    </source>
</evidence>
<feature type="binding site" evidence="7">
    <location>
        <position position="19"/>
    </location>
    <ligand>
        <name>substrate</name>
    </ligand>
</feature>
<evidence type="ECO:0000256" key="6">
    <source>
        <dbReference type="ARBA" id="ARBA00022842"/>
    </source>
</evidence>
<organism evidence="8 9">
    <name type="scientific">Porphyromonas crevioricanis</name>
    <dbReference type="NCBI Taxonomy" id="393921"/>
    <lineage>
        <taxon>Bacteria</taxon>
        <taxon>Pseudomonadati</taxon>
        <taxon>Bacteroidota</taxon>
        <taxon>Bacteroidia</taxon>
        <taxon>Bacteroidales</taxon>
        <taxon>Porphyromonadaceae</taxon>
        <taxon>Porphyromonas</taxon>
    </lineage>
</organism>
<dbReference type="SFLD" id="SFLDG01136">
    <property type="entry name" value="C1.6:_Phosphoserine_Phosphatas"/>
    <property type="match status" value="1"/>
</dbReference>
<dbReference type="AlphaFoldDB" id="A0AB34PKK1"/>
<comment type="cofactor">
    <cofactor evidence="1 7">
        <name>Mg(2+)</name>
        <dbReference type="ChEBI" id="CHEBI:18420"/>
    </cofactor>
</comment>
<dbReference type="RefSeq" id="WP_036887890.1">
    <property type="nucleotide sequence ID" value="NZ_FUXH01000010.1"/>
</dbReference>
<keyword evidence="5" id="KW-0378">Hydrolase</keyword>
<evidence type="ECO:0000256" key="1">
    <source>
        <dbReference type="ARBA" id="ARBA00001946"/>
    </source>
</evidence>
<keyword evidence="4 7" id="KW-0479">Metal-binding</keyword>
<feature type="binding site" evidence="7">
    <location>
        <position position="17"/>
    </location>
    <ligand>
        <name>Mg(2+)</name>
        <dbReference type="ChEBI" id="CHEBI:18420"/>
    </ligand>
</feature>
<dbReference type="GO" id="GO:0046872">
    <property type="term" value="F:metal ion binding"/>
    <property type="evidence" value="ECO:0007669"/>
    <property type="project" value="UniProtKB-KW"/>
</dbReference>
<dbReference type="InterPro" id="IPR010023">
    <property type="entry name" value="KdsC_fam"/>
</dbReference>
<dbReference type="SUPFAM" id="SSF56784">
    <property type="entry name" value="HAD-like"/>
    <property type="match status" value="1"/>
</dbReference>
<evidence type="ECO:0000256" key="7">
    <source>
        <dbReference type="PIRSR" id="PIRSR006118-2"/>
    </source>
</evidence>
<accession>A0AB34PKK1</accession>
<proteinExistence type="inferred from homology"/>
<dbReference type="SFLD" id="SFLDS00003">
    <property type="entry name" value="Haloacid_Dehalogenase"/>
    <property type="match status" value="1"/>
</dbReference>
<comment type="similarity">
    <text evidence="2">Belongs to the KdsC family.</text>
</comment>
<keyword evidence="6 7" id="KW-0460">Magnesium</keyword>
<dbReference type="PANTHER" id="PTHR21485">
    <property type="entry name" value="HAD SUPERFAMILY MEMBERS CMAS AND KDSC"/>
    <property type="match status" value="1"/>
</dbReference>
<evidence type="ECO:0000256" key="3">
    <source>
        <dbReference type="ARBA" id="ARBA00011881"/>
    </source>
</evidence>
<dbReference type="PIRSF" id="PIRSF006118">
    <property type="entry name" value="KDO8-P_Ptase"/>
    <property type="match status" value="1"/>
</dbReference>
<dbReference type="Pfam" id="PF08282">
    <property type="entry name" value="Hydrolase_3"/>
    <property type="match status" value="1"/>
</dbReference>
<dbReference type="GO" id="GO:0008781">
    <property type="term" value="F:N-acylneuraminate cytidylyltransferase activity"/>
    <property type="evidence" value="ECO:0007669"/>
    <property type="project" value="TreeGrafter"/>
</dbReference>
<dbReference type="EMBL" id="JQJC01000002">
    <property type="protein sequence ID" value="KGN96924.1"/>
    <property type="molecule type" value="Genomic_DNA"/>
</dbReference>
<evidence type="ECO:0000313" key="8">
    <source>
        <dbReference type="EMBL" id="KGN96924.1"/>
    </source>
</evidence>
<dbReference type="NCBIfam" id="TIGR01670">
    <property type="entry name" value="KdsC-phosphatas"/>
    <property type="match status" value="1"/>
</dbReference>
<dbReference type="InterPro" id="IPR023214">
    <property type="entry name" value="HAD_sf"/>
</dbReference>
<protein>
    <submittedName>
        <fullName evidence="8">3-deoxy-D-manno-octulosonate 8-phosphate phosphatase</fullName>
    </submittedName>
</protein>
<evidence type="ECO:0000256" key="5">
    <source>
        <dbReference type="ARBA" id="ARBA00022801"/>
    </source>
</evidence>
<reference evidence="8 9" key="1">
    <citation type="submission" date="2014-08" db="EMBL/GenBank/DDBJ databases">
        <title>Porphyromonas crevioricanis strain:COT-253_OH1447 Genome sequencing.</title>
        <authorList>
            <person name="Wallis C."/>
            <person name="Deusch O."/>
            <person name="O'Flynn C."/>
            <person name="Davis I."/>
            <person name="Jospin G."/>
            <person name="Darling A.E."/>
            <person name="Coil D.A."/>
            <person name="Alexiev A."/>
            <person name="Horsfall A."/>
            <person name="Kirkwood N."/>
            <person name="Harris S."/>
            <person name="Eisen J.A."/>
        </authorList>
    </citation>
    <scope>NUCLEOTIDE SEQUENCE [LARGE SCALE GENOMIC DNA]</scope>
    <source>
        <strain evidence="9">COT-253 OH1447</strain>
    </source>
</reference>
<dbReference type="Proteomes" id="UP000030136">
    <property type="component" value="Unassembled WGS sequence"/>
</dbReference>
<gene>
    <name evidence="8" type="ORF">HQ38_01245</name>
</gene>
<evidence type="ECO:0000256" key="4">
    <source>
        <dbReference type="ARBA" id="ARBA00022723"/>
    </source>
</evidence>
<dbReference type="InterPro" id="IPR036412">
    <property type="entry name" value="HAD-like_sf"/>
</dbReference>
<comment type="caution">
    <text evidence="8">The sequence shown here is derived from an EMBL/GenBank/DDBJ whole genome shotgun (WGS) entry which is preliminary data.</text>
</comment>
<dbReference type="InterPro" id="IPR050793">
    <property type="entry name" value="CMP-NeuNAc_synthase"/>
</dbReference>
<dbReference type="Gene3D" id="3.40.50.1000">
    <property type="entry name" value="HAD superfamily/HAD-like"/>
    <property type="match status" value="1"/>
</dbReference>
<name>A0AB34PKK1_9PORP</name>
<comment type="subunit">
    <text evidence="3">Homotetramer.</text>
</comment>
<dbReference type="SFLD" id="SFLDG01138">
    <property type="entry name" value="C1.6.2:_Deoxy-d-mannose-octulo"/>
    <property type="match status" value="1"/>
</dbReference>
<dbReference type="PANTHER" id="PTHR21485:SF3">
    <property type="entry name" value="N-ACYLNEURAMINATE CYTIDYLYLTRANSFERASE"/>
    <property type="match status" value="1"/>
</dbReference>